<evidence type="ECO:0000313" key="3">
    <source>
        <dbReference type="Proteomes" id="UP000325315"/>
    </source>
</evidence>
<keyword evidence="2" id="KW-0695">RNA-directed DNA polymerase</keyword>
<name>A0A5B6VN86_9ROSI</name>
<dbReference type="EMBL" id="SMMG02000006">
    <property type="protein sequence ID" value="KAA3470487.1"/>
    <property type="molecule type" value="Genomic_DNA"/>
</dbReference>
<protein>
    <submittedName>
        <fullName evidence="2">Reverse transcriptase</fullName>
    </submittedName>
</protein>
<keyword evidence="2" id="KW-0808">Transferase</keyword>
<sequence length="588" mass="66839">MGPTKAPGADGFPALFFQRYWHIVGRDITDFCMGRLITDNVLLTYEILHTINQKRSGKKGVMAVKLDMSKAYDRVEWKFLEEVMTKMGFACEWVELLKRCVSTVSYAVNINGGRGNLFLPYRGLRQVDPLSPFLFLICSEGLSSLMRTIKRRGLLKGVKASRQGPAISHLLFADDYILFGEASNKGANILKDILQDYEICSGQCVNFSKSIVFFSPNTSEENKAVVSNLLGVRMATNPEKYLGLPNMTEKRRGLGFRNMAQFNIVMLAKQGWRLLENPNSLVAQVFKAKYFPKSNFLNSQLGNRNSYVWRSTWVTRGSNDNKVADLINCQTREWNREVVEYTFGADEADKILRIPLAKYPHDDLLAWRGEPTGVFSVKSSYKLLQSFDPNTYAIQLSYIDFYKKMWCIDLPTKLKINMWKASWNYLPTRVNLLHKKLTTDASCPRCGLETETLNHLLRECPISVEMWSYLSEVKLTQDPNADFKQWLTSSVALLSLDLCKEMAIFMRNYIQELDGVKNKAVKLPKVVSRWKHPPYHVVKINFDGAYDMKEQLSASGIVARDSEGEVLASKSKIHKNVASAFAAEALAC</sequence>
<organism evidence="2 3">
    <name type="scientific">Gossypium australe</name>
    <dbReference type="NCBI Taxonomy" id="47621"/>
    <lineage>
        <taxon>Eukaryota</taxon>
        <taxon>Viridiplantae</taxon>
        <taxon>Streptophyta</taxon>
        <taxon>Embryophyta</taxon>
        <taxon>Tracheophyta</taxon>
        <taxon>Spermatophyta</taxon>
        <taxon>Magnoliopsida</taxon>
        <taxon>eudicotyledons</taxon>
        <taxon>Gunneridae</taxon>
        <taxon>Pentapetalae</taxon>
        <taxon>rosids</taxon>
        <taxon>malvids</taxon>
        <taxon>Malvales</taxon>
        <taxon>Malvaceae</taxon>
        <taxon>Malvoideae</taxon>
        <taxon>Gossypium</taxon>
    </lineage>
</organism>
<keyword evidence="3" id="KW-1185">Reference proteome</keyword>
<dbReference type="InterPro" id="IPR000477">
    <property type="entry name" value="RT_dom"/>
</dbReference>
<dbReference type="PROSITE" id="PS50878">
    <property type="entry name" value="RT_POL"/>
    <property type="match status" value="1"/>
</dbReference>
<dbReference type="PANTHER" id="PTHR46890:SF48">
    <property type="entry name" value="RNA-DIRECTED DNA POLYMERASE"/>
    <property type="match status" value="1"/>
</dbReference>
<dbReference type="Pfam" id="PF13966">
    <property type="entry name" value="zf-RVT"/>
    <property type="match status" value="1"/>
</dbReference>
<dbReference type="GO" id="GO:0003676">
    <property type="term" value="F:nucleic acid binding"/>
    <property type="evidence" value="ECO:0007669"/>
    <property type="project" value="InterPro"/>
</dbReference>
<feature type="domain" description="Reverse transcriptase" evidence="1">
    <location>
        <begin position="1"/>
        <end position="246"/>
    </location>
</feature>
<keyword evidence="2" id="KW-0548">Nucleotidyltransferase</keyword>
<comment type="caution">
    <text evidence="2">The sequence shown here is derived from an EMBL/GenBank/DDBJ whole genome shotgun (WGS) entry which is preliminary data.</text>
</comment>
<dbReference type="CDD" id="cd01650">
    <property type="entry name" value="RT_nLTR_like"/>
    <property type="match status" value="1"/>
</dbReference>
<dbReference type="Pfam" id="PF00078">
    <property type="entry name" value="RVT_1"/>
    <property type="match status" value="1"/>
</dbReference>
<evidence type="ECO:0000313" key="2">
    <source>
        <dbReference type="EMBL" id="KAA3470487.1"/>
    </source>
</evidence>
<dbReference type="AlphaFoldDB" id="A0A5B6VN86"/>
<accession>A0A5B6VN86</accession>
<proteinExistence type="predicted"/>
<dbReference type="InterPro" id="IPR026960">
    <property type="entry name" value="RVT-Znf"/>
</dbReference>
<dbReference type="PANTHER" id="PTHR46890">
    <property type="entry name" value="NON-LTR RETROLELEMENT REVERSE TRANSCRIPTASE-LIKE PROTEIN-RELATED"/>
    <property type="match status" value="1"/>
</dbReference>
<dbReference type="GO" id="GO:0004523">
    <property type="term" value="F:RNA-DNA hybrid ribonuclease activity"/>
    <property type="evidence" value="ECO:0007669"/>
    <property type="project" value="InterPro"/>
</dbReference>
<dbReference type="InterPro" id="IPR052343">
    <property type="entry name" value="Retrotransposon-Effector_Assoc"/>
</dbReference>
<gene>
    <name evidence="2" type="ORF">EPI10_016195</name>
</gene>
<evidence type="ECO:0000259" key="1">
    <source>
        <dbReference type="PROSITE" id="PS50878"/>
    </source>
</evidence>
<dbReference type="InterPro" id="IPR002156">
    <property type="entry name" value="RNaseH_domain"/>
</dbReference>
<dbReference type="OrthoDB" id="1936608at2759"/>
<dbReference type="GO" id="GO:0003964">
    <property type="term" value="F:RNA-directed DNA polymerase activity"/>
    <property type="evidence" value="ECO:0007669"/>
    <property type="project" value="UniProtKB-KW"/>
</dbReference>
<dbReference type="Pfam" id="PF13456">
    <property type="entry name" value="RVT_3"/>
    <property type="match status" value="1"/>
</dbReference>
<reference evidence="3" key="1">
    <citation type="journal article" date="2019" name="Plant Biotechnol. J.">
        <title>Genome sequencing of the Australian wild diploid species Gossypium australe highlights disease resistance and delayed gland morphogenesis.</title>
        <authorList>
            <person name="Cai Y."/>
            <person name="Cai X."/>
            <person name="Wang Q."/>
            <person name="Wang P."/>
            <person name="Zhang Y."/>
            <person name="Cai C."/>
            <person name="Xu Y."/>
            <person name="Wang K."/>
            <person name="Zhou Z."/>
            <person name="Wang C."/>
            <person name="Geng S."/>
            <person name="Li B."/>
            <person name="Dong Q."/>
            <person name="Hou Y."/>
            <person name="Wang H."/>
            <person name="Ai P."/>
            <person name="Liu Z."/>
            <person name="Yi F."/>
            <person name="Sun M."/>
            <person name="An G."/>
            <person name="Cheng J."/>
            <person name="Zhang Y."/>
            <person name="Shi Q."/>
            <person name="Xie Y."/>
            <person name="Shi X."/>
            <person name="Chang Y."/>
            <person name="Huang F."/>
            <person name="Chen Y."/>
            <person name="Hong S."/>
            <person name="Mi L."/>
            <person name="Sun Q."/>
            <person name="Zhang L."/>
            <person name="Zhou B."/>
            <person name="Peng R."/>
            <person name="Zhang X."/>
            <person name="Liu F."/>
        </authorList>
    </citation>
    <scope>NUCLEOTIDE SEQUENCE [LARGE SCALE GENOMIC DNA]</scope>
    <source>
        <strain evidence="3">cv. PA1801</strain>
    </source>
</reference>
<dbReference type="Proteomes" id="UP000325315">
    <property type="component" value="Unassembled WGS sequence"/>
</dbReference>